<dbReference type="RefSeq" id="WP_216878534.1">
    <property type="nucleotide sequence ID" value="NZ_JAERQM010000008.1"/>
</dbReference>
<organism evidence="6 7">
    <name type="scientific">Falsiroseomonas oleicola</name>
    <dbReference type="NCBI Taxonomy" id="2801474"/>
    <lineage>
        <taxon>Bacteria</taxon>
        <taxon>Pseudomonadati</taxon>
        <taxon>Pseudomonadota</taxon>
        <taxon>Alphaproteobacteria</taxon>
        <taxon>Acetobacterales</taxon>
        <taxon>Roseomonadaceae</taxon>
        <taxon>Falsiroseomonas</taxon>
    </lineage>
</organism>
<proteinExistence type="predicted"/>
<dbReference type="Pfam" id="PF08241">
    <property type="entry name" value="Methyltransf_11"/>
    <property type="match status" value="1"/>
</dbReference>
<evidence type="ECO:0000256" key="4">
    <source>
        <dbReference type="SAM" id="MobiDB-lite"/>
    </source>
</evidence>
<dbReference type="CDD" id="cd02440">
    <property type="entry name" value="AdoMet_MTases"/>
    <property type="match status" value="1"/>
</dbReference>
<protein>
    <submittedName>
        <fullName evidence="6">Class I SAM-dependent methyltransferase</fullName>
    </submittedName>
</protein>
<gene>
    <name evidence="6" type="ORF">JJQ90_22505</name>
</gene>
<feature type="domain" description="Methyltransferase type 11" evidence="5">
    <location>
        <begin position="47"/>
        <end position="141"/>
    </location>
</feature>
<keyword evidence="3" id="KW-0949">S-adenosyl-L-methionine</keyword>
<accession>A0ABS6HCR9</accession>
<keyword evidence="7" id="KW-1185">Reference proteome</keyword>
<keyword evidence="1 6" id="KW-0489">Methyltransferase</keyword>
<sequence>MTESLYDRPDFFAAYARLPRSEKGLEAAPEWPALQALLPEMAGKRVLDLGCGYGSFARWAMGQGAESVLALDVSTRMLERAAALTEGEGIEYRQGDLEALDIPIAAFDLVFSSLAFHYVVELPDMLRRVHAAMAPKGVLVFSQEHPLLTAPSNPGWITPAEGQRVWALDDYLEDGPRVTDWLAPGVVKQHRGLGTLVNALIGAGFTLTKLEEWSPSPAQLEAEPDWAEERDRPSFLLVKAAN</sequence>
<dbReference type="GO" id="GO:0008168">
    <property type="term" value="F:methyltransferase activity"/>
    <property type="evidence" value="ECO:0007669"/>
    <property type="project" value="UniProtKB-KW"/>
</dbReference>
<comment type="caution">
    <text evidence="6">The sequence shown here is derived from an EMBL/GenBank/DDBJ whole genome shotgun (WGS) entry which is preliminary data.</text>
</comment>
<reference evidence="6 7" key="1">
    <citation type="submission" date="2021-01" db="EMBL/GenBank/DDBJ databases">
        <title>Roseomonas sp. nov, a bacterium isolated from an oil production mixture in Yumen Oilfield.</title>
        <authorList>
            <person name="Wu D."/>
        </authorList>
    </citation>
    <scope>NUCLEOTIDE SEQUENCE [LARGE SCALE GENOMIC DNA]</scope>
    <source>
        <strain evidence="6 7">ROY-5-3</strain>
    </source>
</reference>
<dbReference type="PANTHER" id="PTHR43464:SF19">
    <property type="entry name" value="UBIQUINONE BIOSYNTHESIS O-METHYLTRANSFERASE, MITOCHONDRIAL"/>
    <property type="match status" value="1"/>
</dbReference>
<evidence type="ECO:0000313" key="6">
    <source>
        <dbReference type="EMBL" id="MBU8546510.1"/>
    </source>
</evidence>
<evidence type="ECO:0000256" key="3">
    <source>
        <dbReference type="ARBA" id="ARBA00022691"/>
    </source>
</evidence>
<keyword evidence="2" id="KW-0808">Transferase</keyword>
<dbReference type="PANTHER" id="PTHR43464">
    <property type="entry name" value="METHYLTRANSFERASE"/>
    <property type="match status" value="1"/>
</dbReference>
<name>A0ABS6HCR9_9PROT</name>
<dbReference type="EMBL" id="JAERQM010000008">
    <property type="protein sequence ID" value="MBU8546510.1"/>
    <property type="molecule type" value="Genomic_DNA"/>
</dbReference>
<dbReference type="GO" id="GO:0032259">
    <property type="term" value="P:methylation"/>
    <property type="evidence" value="ECO:0007669"/>
    <property type="project" value="UniProtKB-KW"/>
</dbReference>
<evidence type="ECO:0000313" key="7">
    <source>
        <dbReference type="Proteomes" id="UP000689967"/>
    </source>
</evidence>
<evidence type="ECO:0000259" key="5">
    <source>
        <dbReference type="Pfam" id="PF08241"/>
    </source>
</evidence>
<evidence type="ECO:0000256" key="1">
    <source>
        <dbReference type="ARBA" id="ARBA00022603"/>
    </source>
</evidence>
<dbReference type="InterPro" id="IPR013216">
    <property type="entry name" value="Methyltransf_11"/>
</dbReference>
<dbReference type="Proteomes" id="UP000689967">
    <property type="component" value="Unassembled WGS sequence"/>
</dbReference>
<feature type="region of interest" description="Disordered" evidence="4">
    <location>
        <begin position="216"/>
        <end position="242"/>
    </location>
</feature>
<evidence type="ECO:0000256" key="2">
    <source>
        <dbReference type="ARBA" id="ARBA00022679"/>
    </source>
</evidence>